<name>A0A8H3GHE8_9AGAM</name>
<reference evidence="2" key="1">
    <citation type="submission" date="2021-01" db="EMBL/GenBank/DDBJ databases">
        <authorList>
            <person name="Kaushik A."/>
        </authorList>
    </citation>
    <scope>NUCLEOTIDE SEQUENCE</scope>
    <source>
        <strain evidence="2">AG4-RS23</strain>
    </source>
</reference>
<dbReference type="Proteomes" id="UP000663861">
    <property type="component" value="Unassembled WGS sequence"/>
</dbReference>
<evidence type="ECO:0000256" key="1">
    <source>
        <dbReference type="SAM" id="MobiDB-lite"/>
    </source>
</evidence>
<sequence length="312" mass="35178">MSLSNQNVTTPPESRQSPSSLVRSLTGPLRPRCYLFTNRYPEHAKHADKEMNDMVIDQQSIERDLIGLFDWIKQLDPKTMTPYKLYCDKETRTPANANRIRAAMKTHRQLPTFIYLAGHTEVVTSATQPSNFQLTYAPADHLHASPPARPQVIPYEMMRQWLLDDHHLESLLFITEVCYCENFLCLPYELEYDGSEARWKKTDYHGSFKGSSSDIVHFAATSPGERAMCFSDTGAIFTKAFCNISPSEPLALKGIAEKLQKNVDTIVSSNPQQNSQHPKIYSSRIIDDPHFFATLGFCSSNSTVATDSDSSG</sequence>
<feature type="compositionally biased region" description="Polar residues" evidence="1">
    <location>
        <begin position="1"/>
        <end position="23"/>
    </location>
</feature>
<organism evidence="2 3">
    <name type="scientific">Rhizoctonia solani</name>
    <dbReference type="NCBI Taxonomy" id="456999"/>
    <lineage>
        <taxon>Eukaryota</taxon>
        <taxon>Fungi</taxon>
        <taxon>Dikarya</taxon>
        <taxon>Basidiomycota</taxon>
        <taxon>Agaricomycotina</taxon>
        <taxon>Agaricomycetes</taxon>
        <taxon>Cantharellales</taxon>
        <taxon>Ceratobasidiaceae</taxon>
        <taxon>Rhizoctonia</taxon>
    </lineage>
</organism>
<evidence type="ECO:0000313" key="2">
    <source>
        <dbReference type="EMBL" id="CAE6454150.1"/>
    </source>
</evidence>
<comment type="caution">
    <text evidence="2">The sequence shown here is derived from an EMBL/GenBank/DDBJ whole genome shotgun (WGS) entry which is preliminary data.</text>
</comment>
<dbReference type="EMBL" id="CAJMWY010000985">
    <property type="protein sequence ID" value="CAE6454150.1"/>
    <property type="molecule type" value="Genomic_DNA"/>
</dbReference>
<dbReference type="AlphaFoldDB" id="A0A8H3GHE8"/>
<feature type="region of interest" description="Disordered" evidence="1">
    <location>
        <begin position="1"/>
        <end position="25"/>
    </location>
</feature>
<accession>A0A8H3GHE8</accession>
<proteinExistence type="predicted"/>
<gene>
    <name evidence="2" type="ORF">RDB_LOCUS58474</name>
</gene>
<evidence type="ECO:0000313" key="3">
    <source>
        <dbReference type="Proteomes" id="UP000663861"/>
    </source>
</evidence>
<protein>
    <submittedName>
        <fullName evidence="2">Uncharacterized protein</fullName>
    </submittedName>
</protein>